<dbReference type="InterPro" id="IPR036770">
    <property type="entry name" value="Ankyrin_rpt-contain_sf"/>
</dbReference>
<evidence type="ECO:0000259" key="3">
    <source>
        <dbReference type="Pfam" id="PF17111"/>
    </source>
</evidence>
<proteinExistence type="predicted"/>
<evidence type="ECO:0000313" key="5">
    <source>
        <dbReference type="EMBL" id="KAJ7760000.1"/>
    </source>
</evidence>
<keyword evidence="1" id="KW-0677">Repeat</keyword>
<dbReference type="PANTHER" id="PTHR10039:SF16">
    <property type="entry name" value="GPI INOSITOL-DEACYLASE"/>
    <property type="match status" value="1"/>
</dbReference>
<dbReference type="Gene3D" id="3.40.50.300">
    <property type="entry name" value="P-loop containing nucleotide triphosphate hydrolases"/>
    <property type="match status" value="1"/>
</dbReference>
<dbReference type="Proteomes" id="UP001215598">
    <property type="component" value="Unassembled WGS sequence"/>
</dbReference>
<dbReference type="Pfam" id="PF24883">
    <property type="entry name" value="NPHP3_N"/>
    <property type="match status" value="1"/>
</dbReference>
<evidence type="ECO:0000313" key="6">
    <source>
        <dbReference type="Proteomes" id="UP001215598"/>
    </source>
</evidence>
<comment type="caution">
    <text evidence="5">The sequence shown here is derived from an EMBL/GenBank/DDBJ whole genome shotgun (WGS) entry which is preliminary data.</text>
</comment>
<feature type="domain" description="Azaphilone pigments biosynthesis cluster protein L N-terminal" evidence="3">
    <location>
        <begin position="17"/>
        <end position="145"/>
    </location>
</feature>
<dbReference type="PROSITE" id="PS50297">
    <property type="entry name" value="ANK_REP_REGION"/>
    <property type="match status" value="1"/>
</dbReference>
<accession>A0AAD7NH23</accession>
<feature type="domain" description="Nephrocystin 3-like N-terminal" evidence="4">
    <location>
        <begin position="209"/>
        <end position="371"/>
    </location>
</feature>
<evidence type="ECO:0008006" key="7">
    <source>
        <dbReference type="Google" id="ProtNLM"/>
    </source>
</evidence>
<keyword evidence="6" id="KW-1185">Reference proteome</keyword>
<sequence length="1038" mass="117370">MMTSIKLTPALSSSDLMDPFSLATGIAGLISLAAQVGSSLAEFQHSYRGARESYARLKSELEAVLRTLTMLQAHIKTGLDVGATRLLREPVDQCAETLAKIRDECLPNKPMSRRRRWVWAYSDERRVMDFIATLERYKGMFNLALNLDLSGQVDRLQLGISQLLVGQEADRQGAAAEKSDEQLSKVLDWLKPIDMKSRLETIFQLHQQGTCQWVLDNLVFKEWEESTTGSLLWLQGIPGNGKTVISSVVMDHLVEKCTHDDIVLYAFCEFRDKQSIDPAVLLRTFISQLLRAYPARIIPDFSDLVDKERKRESPPNTVTSLGAIIRRATQRFARVHIVLDGMDECDDRESLIELLHSLVREEAFNVYVASRPEPDIQEALSSSITISLQMEQERAHVHDDIVNYINRQLEVRRELRRLPKKLTDEIRATLEIKANGMFRLVQCQLDILGRKATSASVTRALQNLPTTLMEMYDRILERIDEDNTEIARRALRWLADVKRPLRLEQLVEAIRIEPGGTELNETDCYVLHNVILLEILSSLVTYNSNDGIISLSHMTVLEYLMSPNLLESPFKHYHLPSLPVLANEMVTLLLGYMLMNDFDRPWFQAHEELELRHFVAEEHPFYEYTTVNWAEYIQFIDLSQPAVVDTLLRFIQMPKAAIWFADQIGSVHILGGFYTPTSPPHPLRTILWHGIDASFTERITSIKLPADTMQCCLFGSIHTAHLLTAERLLDLGLADVNHKHICGHCFYYLSSTSFLELTPLAFAFEEGNPTAAQMLLQRGATPGDIMADGSTALHSATRSGLLESVQMLLENPGVDVHACDWAEQTAYTIAVQLDAKEILQCLEGHGASEVPDVEVLPELSEDQIIQAGLCLARMLRGQVKLVPVILNLAEYWMVSSAERNDPEGVMFEQGSPDKPYISLAISGGGKEPLRRLVFTTISHDQGWSSHKEHIGTYRMSCSWFEVGRENGRRHSLLSNLHGSGKKRVHRKVWSRHASLPAIADWMGMFRSGDMLDIYAMARYPGWENHVYGVKVVAYVACL</sequence>
<feature type="repeat" description="ANK" evidence="2">
    <location>
        <begin position="788"/>
        <end position="821"/>
    </location>
</feature>
<dbReference type="SUPFAM" id="SSF52540">
    <property type="entry name" value="P-loop containing nucleoside triphosphate hydrolases"/>
    <property type="match status" value="1"/>
</dbReference>
<dbReference type="InterPro" id="IPR002110">
    <property type="entry name" value="Ankyrin_rpt"/>
</dbReference>
<dbReference type="PROSITE" id="PS50088">
    <property type="entry name" value="ANK_REPEAT"/>
    <property type="match status" value="1"/>
</dbReference>
<dbReference type="SMART" id="SM00248">
    <property type="entry name" value="ANK"/>
    <property type="match status" value="3"/>
</dbReference>
<dbReference type="Pfam" id="PF17111">
    <property type="entry name" value="PigL_N"/>
    <property type="match status" value="1"/>
</dbReference>
<dbReference type="PANTHER" id="PTHR10039">
    <property type="entry name" value="AMELOGENIN"/>
    <property type="match status" value="1"/>
</dbReference>
<reference evidence="5" key="1">
    <citation type="submission" date="2023-03" db="EMBL/GenBank/DDBJ databases">
        <title>Massive genome expansion in bonnet fungi (Mycena s.s.) driven by repeated elements and novel gene families across ecological guilds.</title>
        <authorList>
            <consortium name="Lawrence Berkeley National Laboratory"/>
            <person name="Harder C.B."/>
            <person name="Miyauchi S."/>
            <person name="Viragh M."/>
            <person name="Kuo A."/>
            <person name="Thoen E."/>
            <person name="Andreopoulos B."/>
            <person name="Lu D."/>
            <person name="Skrede I."/>
            <person name="Drula E."/>
            <person name="Henrissat B."/>
            <person name="Morin E."/>
            <person name="Kohler A."/>
            <person name="Barry K."/>
            <person name="LaButti K."/>
            <person name="Morin E."/>
            <person name="Salamov A."/>
            <person name="Lipzen A."/>
            <person name="Mereny Z."/>
            <person name="Hegedus B."/>
            <person name="Baldrian P."/>
            <person name="Stursova M."/>
            <person name="Weitz H."/>
            <person name="Taylor A."/>
            <person name="Grigoriev I.V."/>
            <person name="Nagy L.G."/>
            <person name="Martin F."/>
            <person name="Kauserud H."/>
        </authorList>
    </citation>
    <scope>NUCLEOTIDE SEQUENCE</scope>
    <source>
        <strain evidence="5">CBHHK182m</strain>
    </source>
</reference>
<dbReference type="InterPro" id="IPR031348">
    <property type="entry name" value="PigL_N"/>
</dbReference>
<dbReference type="InterPro" id="IPR027417">
    <property type="entry name" value="P-loop_NTPase"/>
</dbReference>
<protein>
    <recommendedName>
        <fullName evidence="7">NACHT domain-containing protein</fullName>
    </recommendedName>
</protein>
<dbReference type="SUPFAM" id="SSF48403">
    <property type="entry name" value="Ankyrin repeat"/>
    <property type="match status" value="1"/>
</dbReference>
<evidence type="ECO:0000256" key="1">
    <source>
        <dbReference type="ARBA" id="ARBA00022737"/>
    </source>
</evidence>
<gene>
    <name evidence="5" type="ORF">B0H16DRAFT_1415675</name>
</gene>
<dbReference type="Gene3D" id="1.25.40.20">
    <property type="entry name" value="Ankyrin repeat-containing domain"/>
    <property type="match status" value="1"/>
</dbReference>
<organism evidence="5 6">
    <name type="scientific">Mycena metata</name>
    <dbReference type="NCBI Taxonomy" id="1033252"/>
    <lineage>
        <taxon>Eukaryota</taxon>
        <taxon>Fungi</taxon>
        <taxon>Dikarya</taxon>
        <taxon>Basidiomycota</taxon>
        <taxon>Agaricomycotina</taxon>
        <taxon>Agaricomycetes</taxon>
        <taxon>Agaricomycetidae</taxon>
        <taxon>Agaricales</taxon>
        <taxon>Marasmiineae</taxon>
        <taxon>Mycenaceae</taxon>
        <taxon>Mycena</taxon>
    </lineage>
</organism>
<keyword evidence="2" id="KW-0040">ANK repeat</keyword>
<evidence type="ECO:0000256" key="2">
    <source>
        <dbReference type="PROSITE-ProRule" id="PRU00023"/>
    </source>
</evidence>
<name>A0AAD7NH23_9AGAR</name>
<dbReference type="Pfam" id="PF12796">
    <property type="entry name" value="Ank_2"/>
    <property type="match status" value="1"/>
</dbReference>
<evidence type="ECO:0000259" key="4">
    <source>
        <dbReference type="Pfam" id="PF24883"/>
    </source>
</evidence>
<dbReference type="AlphaFoldDB" id="A0AAD7NH23"/>
<dbReference type="EMBL" id="JARKIB010000038">
    <property type="protein sequence ID" value="KAJ7760000.1"/>
    <property type="molecule type" value="Genomic_DNA"/>
</dbReference>
<dbReference type="InterPro" id="IPR056884">
    <property type="entry name" value="NPHP3-like_N"/>
</dbReference>